<proteinExistence type="predicted"/>
<dbReference type="Gene3D" id="3.30.479.20">
    <property type="entry name" value="Elongation factor Ts, dimerisation domain"/>
    <property type="match status" value="1"/>
</dbReference>
<evidence type="ECO:0000313" key="1">
    <source>
        <dbReference type="EMBL" id="XBT18900.1"/>
    </source>
</evidence>
<gene>
    <name evidence="1" type="ORF">ABPD24_00305</name>
</gene>
<accession>A0AAU7QV13</accession>
<dbReference type="SUPFAM" id="SSF54713">
    <property type="entry name" value="Elongation factor Ts (EF-Ts), dimerisation domain"/>
    <property type="match status" value="1"/>
</dbReference>
<protein>
    <submittedName>
        <fullName evidence="1">Uncharacterized protein</fullName>
    </submittedName>
</protein>
<dbReference type="InterPro" id="IPR036402">
    <property type="entry name" value="EF-Ts_dimer_sf"/>
</dbReference>
<dbReference type="EMBL" id="CP157897">
    <property type="protein sequence ID" value="XBT18900.1"/>
    <property type="molecule type" value="Genomic_DNA"/>
</dbReference>
<organism evidence="1">
    <name type="scientific">Candidatus Shikimatogenerans sp. AspAUS03</name>
    <dbReference type="NCBI Taxonomy" id="3158563"/>
    <lineage>
        <taxon>Bacteria</taxon>
        <taxon>Pseudomonadati</taxon>
        <taxon>Bacteroidota</taxon>
        <taxon>Flavobacteriia</taxon>
        <taxon>Flavobacteriales</taxon>
        <taxon>Candidatus Shikimatogenerans</taxon>
    </lineage>
</organism>
<name>A0AAU7QV13_9FLAO</name>
<sequence>MILGENFLYSFFKNKIYSIYYINVNNDFITNNSFFLKNIKKILRKNNKKKILLKYMFFLSLYFKKFIIIKKNRSFIENLINIYFIYNHFSYRTTNVLTMRFPTNLTFNTQKIMKNINLHINCCNPYFLNIKKKYHIKNLILQKFFKFNKKITIYRYLKNINKNIKINKFIYFKI</sequence>
<dbReference type="AlphaFoldDB" id="A0AAU7QV13"/>
<reference evidence="1" key="1">
    <citation type="submission" date="2024-06" db="EMBL/GenBank/DDBJ databases">
        <title>Diversity, functionality, and evolutionary history of bacterial symbionts in false click beetles (Coleoptera, Throscidae).</title>
        <authorList>
            <person name="Wierz J.C."/>
            <person name="Malm H."/>
            <person name="Kaltenpoth M."/>
            <person name="Engl T."/>
        </authorList>
    </citation>
    <scope>NUCLEOTIDE SEQUENCE</scope>
    <source>
        <strain evidence="1">AspAUS03</strain>
    </source>
</reference>